<dbReference type="Gene3D" id="3.20.20.80">
    <property type="entry name" value="Glycosidases"/>
    <property type="match status" value="1"/>
</dbReference>
<dbReference type="CDD" id="cd21510">
    <property type="entry name" value="agarase_cat"/>
    <property type="match status" value="1"/>
</dbReference>
<dbReference type="EMBL" id="JAKGAS010000008">
    <property type="protein sequence ID" value="MCF2949492.1"/>
    <property type="molecule type" value="Genomic_DNA"/>
</dbReference>
<evidence type="ECO:0000313" key="3">
    <source>
        <dbReference type="EMBL" id="MCF2949492.1"/>
    </source>
</evidence>
<gene>
    <name evidence="3" type="ORF">L0668_15335</name>
</gene>
<feature type="chain" id="PRO_5045365761" evidence="1">
    <location>
        <begin position="24"/>
        <end position="1174"/>
    </location>
</feature>
<reference evidence="3 4" key="1">
    <citation type="submission" date="2022-01" db="EMBL/GenBank/DDBJ databases">
        <title>Paraglaciecola sp. G1-23.</title>
        <authorList>
            <person name="Jin M.S."/>
            <person name="Han D.M."/>
            <person name="Kim H.M."/>
            <person name="Jeon C.O."/>
        </authorList>
    </citation>
    <scope>NUCLEOTIDE SEQUENCE [LARGE SCALE GENOMIC DNA]</scope>
    <source>
        <strain evidence="3 4">G1-23</strain>
    </source>
</reference>
<dbReference type="InterPro" id="IPR040527">
    <property type="entry name" value="Beta-sand_Porphyrn"/>
</dbReference>
<name>A0ABS9DBT7_9ALTE</name>
<dbReference type="Gene3D" id="1.10.1330.10">
    <property type="entry name" value="Dockerin domain"/>
    <property type="match status" value="1"/>
</dbReference>
<evidence type="ECO:0000256" key="1">
    <source>
        <dbReference type="SAM" id="SignalP"/>
    </source>
</evidence>
<dbReference type="SUPFAM" id="SSF63446">
    <property type="entry name" value="Type I dockerin domain"/>
    <property type="match status" value="1"/>
</dbReference>
<feature type="domain" description="BIG2" evidence="2">
    <location>
        <begin position="646"/>
        <end position="721"/>
    </location>
</feature>
<dbReference type="InterPro" id="IPR008964">
    <property type="entry name" value="Invasin/intimin_cell_adhesion"/>
</dbReference>
<proteinExistence type="predicted"/>
<dbReference type="Gene3D" id="2.60.120.1200">
    <property type="match status" value="1"/>
</dbReference>
<dbReference type="InterPro" id="IPR017853">
    <property type="entry name" value="GH"/>
</dbReference>
<keyword evidence="1" id="KW-0732">Signal</keyword>
<dbReference type="Pfam" id="PF02368">
    <property type="entry name" value="Big_2"/>
    <property type="match status" value="1"/>
</dbReference>
<dbReference type="Pfam" id="PF18040">
    <property type="entry name" value="BPA_C"/>
    <property type="match status" value="1"/>
</dbReference>
<evidence type="ECO:0000259" key="2">
    <source>
        <dbReference type="SMART" id="SM00635"/>
    </source>
</evidence>
<organism evidence="3 4">
    <name type="scientific">Paraglaciecola algarum</name>
    <dbReference type="NCBI Taxonomy" id="3050085"/>
    <lineage>
        <taxon>Bacteria</taxon>
        <taxon>Pseudomonadati</taxon>
        <taxon>Pseudomonadota</taxon>
        <taxon>Gammaproteobacteria</taxon>
        <taxon>Alteromonadales</taxon>
        <taxon>Alteromonadaceae</taxon>
        <taxon>Paraglaciecola</taxon>
    </lineage>
</organism>
<dbReference type="SUPFAM" id="SSF49373">
    <property type="entry name" value="Invasin/intimin cell-adhesion fragments"/>
    <property type="match status" value="1"/>
</dbReference>
<dbReference type="InterPro" id="IPR003343">
    <property type="entry name" value="Big_2"/>
</dbReference>
<dbReference type="RefSeq" id="WP_235313591.1">
    <property type="nucleotide sequence ID" value="NZ_JAKGAS010000008.1"/>
</dbReference>
<dbReference type="Proteomes" id="UP001521137">
    <property type="component" value="Unassembled WGS sequence"/>
</dbReference>
<feature type="signal peptide" evidence="1">
    <location>
        <begin position="1"/>
        <end position="23"/>
    </location>
</feature>
<comment type="caution">
    <text evidence="3">The sequence shown here is derived from an EMBL/GenBank/DDBJ whole genome shotgun (WGS) entry which is preliminary data.</text>
</comment>
<keyword evidence="4" id="KW-1185">Reference proteome</keyword>
<dbReference type="SUPFAM" id="SSF51445">
    <property type="entry name" value="(Trans)glycosidases"/>
    <property type="match status" value="1"/>
</dbReference>
<accession>A0ABS9DBT7</accession>
<protein>
    <submittedName>
        <fullName evidence="3">Ig-like domain-containing protein</fullName>
    </submittedName>
</protein>
<sequence length="1174" mass="129294">MLKVMPWILVTAGLAASPLTVLAKTETVINVNVKHSINGQNNFDRRKFMNIHSTVTDPDWVGEEDKLEYLMEDLDVYFGRDNGGSVWNFNQAKQDPNNAGYVDPEDMAARGKQSREVVYGINKAALHKYDSRSDIMIGGQAHPHWKALTKPCCNNAEGWQANGADAVGDFFGRYLTEFYRNDNDAVTDGHQRPNYVEVLNEPLWELINGVGPDETPATELEVFEFHNGVAQGIRRHHPDVKIGGYTSAFPWFERNNFQRWEENMKLFIDTAGENMDFYSLHFYDLAHNNNTFRGGRLESTFDMVDHYSSIKFGQPKEYIISEYGGRNIPLESKPWSPIRDWALLRSASPMMMQLMDRPDSIIKSIPFITVKAAWGTKDGIPYPWRLLRQAKEGENEEGENWVFSELVKFYELWSDVNGTRVDTLSTNPNLLVDSYVASNKVYVIVSNLTASSESVLLRKRGADSQSIEKVKVKHLYLDGATPVLDVQEYAADINSIELAPEATAIIEYSYNDPIAIDNSSEESRYFATEYYKEIAKNTASTFTIENVSLNAFGEAVLRVVVGRDHGSSLAPNVVLNGQVLSAINISGDSQEQRERFFGLLEFPVDNALLQETNNVSITFPDDGGHIASVNMKVFKFDNNIRPTDGVVDGIYLSSDSKLVGVGSTLELTTSITPFYAANKSIVYSSSDINLATVDTNGVVKGLQAGNVVITATAVSSGITAEIEISIEEPVASSFSFDDPSIYTSTLYKSGDVMTVTTQYEAGTGFVVNNLLGGVEYRLRHLASNWSLINDVAIVNDSTAINEQRGTSSVDIPLTGLTATADLENGEFYFLFVRFKNTNGETKTLALANIKIEKDQVIVEPSLTFDDAAKYKSTVYTTDSTLDVTALYQAGNNNTVTNELGGVKFFLREMTADWSTVVNDTLAYDESPIDKQSGTATASIPLTGLTPSSALADGNFYFLYAQFKASDGTIYKTSGVANINIEQGLVAASFSLDNASTYLTTEYEVGTSMDVTINFEAGTGNTVTNQFNGVRYFLRQINVVNGAWVPVKDVIVEDNSVIGRQTGSSQVSLPLTGLLATADLPEGNFYFLFAQARTSDNQTMTIALPNIKLVKPAAIIGDWDGDGDVDSVDIRGLMSAVLGRQTIDMVFDINNDGVVNMFDARALAPLCTRTRCAIN</sequence>
<dbReference type="Gene3D" id="2.60.40.1080">
    <property type="match status" value="1"/>
</dbReference>
<evidence type="ECO:0000313" key="4">
    <source>
        <dbReference type="Proteomes" id="UP001521137"/>
    </source>
</evidence>
<dbReference type="InterPro" id="IPR041224">
    <property type="entry name" value="BPA_C"/>
</dbReference>
<dbReference type="Pfam" id="PF18206">
    <property type="entry name" value="Porphyrn_cat_1"/>
    <property type="match status" value="1"/>
</dbReference>
<dbReference type="InterPro" id="IPR036439">
    <property type="entry name" value="Dockerin_dom_sf"/>
</dbReference>
<dbReference type="SMART" id="SM00635">
    <property type="entry name" value="BID_2"/>
    <property type="match status" value="1"/>
</dbReference>